<dbReference type="PANTHER" id="PTHR21368">
    <property type="entry name" value="50S RIBOSOMAL PROTEIN L9"/>
    <property type="match status" value="1"/>
</dbReference>
<keyword evidence="7" id="KW-0732">Signal</keyword>
<dbReference type="InterPro" id="IPR009027">
    <property type="entry name" value="Ribosomal_bL9/RNase_H1_N"/>
</dbReference>
<evidence type="ECO:0000256" key="5">
    <source>
        <dbReference type="ARBA" id="ARBA00023274"/>
    </source>
</evidence>
<evidence type="ECO:0000259" key="8">
    <source>
        <dbReference type="PROSITE" id="PS00651"/>
    </source>
</evidence>
<dbReference type="GO" id="GO:0019843">
    <property type="term" value="F:rRNA binding"/>
    <property type="evidence" value="ECO:0007669"/>
    <property type="project" value="UniProtKB-KW"/>
</dbReference>
<dbReference type="Gene3D" id="3.40.5.10">
    <property type="entry name" value="Ribosomal protein L9, N-terminal domain"/>
    <property type="match status" value="1"/>
</dbReference>
<keyword evidence="5" id="KW-0687">Ribonucleoprotein</keyword>
<dbReference type="InterPro" id="IPR020594">
    <property type="entry name" value="Ribosomal_bL9_bac/chp"/>
</dbReference>
<dbReference type="GO" id="GO:1990904">
    <property type="term" value="C:ribonucleoprotein complex"/>
    <property type="evidence" value="ECO:0007669"/>
    <property type="project" value="UniProtKB-KW"/>
</dbReference>
<evidence type="ECO:0000256" key="7">
    <source>
        <dbReference type="SAM" id="SignalP"/>
    </source>
</evidence>
<keyword evidence="3" id="KW-0694">RNA-binding</keyword>
<feature type="chain" id="PRO_5030176077" description="50S ribosomal protein L9, chloroplastic" evidence="7">
    <location>
        <begin position="33"/>
        <end position="218"/>
    </location>
</feature>
<feature type="domain" description="Ribosomal protein L9" evidence="8">
    <location>
        <begin position="82"/>
        <end position="109"/>
    </location>
</feature>
<evidence type="ECO:0000256" key="2">
    <source>
        <dbReference type="ARBA" id="ARBA00022730"/>
    </source>
</evidence>
<dbReference type="InterPro" id="IPR020070">
    <property type="entry name" value="Ribosomal_bL9_N"/>
</dbReference>
<proteinExistence type="evidence at transcript level"/>
<evidence type="ECO:0000256" key="6">
    <source>
        <dbReference type="ARBA" id="ARBA00035427"/>
    </source>
</evidence>
<evidence type="ECO:0000313" key="9">
    <source>
        <dbReference type="EMBL" id="AAP79152.1"/>
    </source>
</evidence>
<dbReference type="NCBIfam" id="TIGR00158">
    <property type="entry name" value="L9"/>
    <property type="match status" value="1"/>
</dbReference>
<organism evidence="9">
    <name type="scientific">Bigelowiella natans</name>
    <name type="common">Pedinomonas minutissima</name>
    <name type="synonym">Chlorarachnion sp. (strain CCMP621)</name>
    <dbReference type="NCBI Taxonomy" id="227086"/>
    <lineage>
        <taxon>Eukaryota</taxon>
        <taxon>Sar</taxon>
        <taxon>Rhizaria</taxon>
        <taxon>Cercozoa</taxon>
        <taxon>Chlorarachniophyceae</taxon>
        <taxon>Bigelowiella</taxon>
    </lineage>
</organism>
<dbReference type="SUPFAM" id="SSF55658">
    <property type="entry name" value="L9 N-domain-like"/>
    <property type="match status" value="1"/>
</dbReference>
<dbReference type="InterPro" id="IPR036791">
    <property type="entry name" value="Ribosomal_bL9_C_sf"/>
</dbReference>
<dbReference type="HOGENOM" id="CLU_078938_5_1_1"/>
<dbReference type="Gene3D" id="3.10.430.100">
    <property type="entry name" value="Ribosomal protein L9, C-terminal domain"/>
    <property type="match status" value="1"/>
</dbReference>
<evidence type="ECO:0000256" key="1">
    <source>
        <dbReference type="ARBA" id="ARBA00010605"/>
    </source>
</evidence>
<dbReference type="InterPro" id="IPR000244">
    <property type="entry name" value="Ribosomal_bL9"/>
</dbReference>
<dbReference type="EMBL" id="AY267638">
    <property type="protein sequence ID" value="AAP79152.1"/>
    <property type="molecule type" value="mRNA"/>
</dbReference>
<keyword evidence="4 9" id="KW-0689">Ribosomal protein</keyword>
<dbReference type="OMA" id="HTIRIEK"/>
<reference evidence="9" key="1">
    <citation type="journal article" date="2003" name="Proc. Natl. Acad. Sci. U.S.A.">
        <title>Lateral gene transfer and the evolution of plastid-targeted proteins in the secondary plastid-containing alga Bigelowiella natans.</title>
        <authorList>
            <person name="Archibald J.M."/>
            <person name="Rogers M.B."/>
            <person name="Toop M."/>
            <person name="Ishida K."/>
            <person name="Keeling P.J."/>
        </authorList>
    </citation>
    <scope>NUCLEOTIDE SEQUENCE</scope>
    <source>
        <strain evidence="9">CCMP 621</strain>
    </source>
</reference>
<dbReference type="InterPro" id="IPR020069">
    <property type="entry name" value="Ribosomal_bL9_C"/>
</dbReference>
<protein>
    <recommendedName>
        <fullName evidence="6">50S ribosomal protein L9, chloroplastic</fullName>
    </recommendedName>
</protein>
<dbReference type="GO" id="GO:0003735">
    <property type="term" value="F:structural constituent of ribosome"/>
    <property type="evidence" value="ECO:0007669"/>
    <property type="project" value="InterPro"/>
</dbReference>
<comment type="similarity">
    <text evidence="1">Belongs to the bacterial ribosomal protein bL9 family.</text>
</comment>
<name>Q7XYP2_BIGNA</name>
<evidence type="ECO:0000256" key="3">
    <source>
        <dbReference type="ARBA" id="ARBA00022884"/>
    </source>
</evidence>
<dbReference type="PROSITE" id="PS00651">
    <property type="entry name" value="RIBOSOMAL_L9"/>
    <property type="match status" value="1"/>
</dbReference>
<dbReference type="AlphaFoldDB" id="Q7XYP2"/>
<dbReference type="Pfam" id="PF03948">
    <property type="entry name" value="Ribosomal_L9_C"/>
    <property type="match status" value="1"/>
</dbReference>
<evidence type="ECO:0000256" key="4">
    <source>
        <dbReference type="ARBA" id="ARBA00022980"/>
    </source>
</evidence>
<sequence length="218" mass="24324">MAVRHTTPPFLLIFVAVICAIVALFECHQVYSQQIGLPATKYNARVTSPVWRITPSRRCTSMSARRKKMVDVLLKEDVKGSGKKGDITAVKPGFWRNYLLPNGIATQPTAEYMEQLRVEEEMKIAEAKAAKDTALKLRDGLQMLSFTIRMKAQDDGKLYGGVRSQDIVDAVKAQTGTELDPKTIDLPSNMDKLDTYNVRVNLHPEVTASFPVSIQRGK</sequence>
<dbReference type="HAMAP" id="MF_00503">
    <property type="entry name" value="Ribosomal_bL9"/>
    <property type="match status" value="1"/>
</dbReference>
<dbReference type="GO" id="GO:0006412">
    <property type="term" value="P:translation"/>
    <property type="evidence" value="ECO:0007669"/>
    <property type="project" value="InterPro"/>
</dbReference>
<feature type="signal peptide" evidence="7">
    <location>
        <begin position="1"/>
        <end position="32"/>
    </location>
</feature>
<keyword evidence="2" id="KW-0699">rRNA-binding</keyword>
<dbReference type="SUPFAM" id="SSF55653">
    <property type="entry name" value="Ribosomal protein L9 C-domain"/>
    <property type="match status" value="1"/>
</dbReference>
<dbReference type="InterPro" id="IPR036935">
    <property type="entry name" value="Ribosomal_bL9_N_sf"/>
</dbReference>
<dbReference type="GO" id="GO:0005840">
    <property type="term" value="C:ribosome"/>
    <property type="evidence" value="ECO:0007669"/>
    <property type="project" value="UniProtKB-KW"/>
</dbReference>
<dbReference type="Pfam" id="PF01281">
    <property type="entry name" value="Ribosomal_L9_N"/>
    <property type="match status" value="1"/>
</dbReference>
<accession>Q7XYP2</accession>